<accession>A0A6J4VGF7</accession>
<organism evidence="5">
    <name type="scientific">uncultured Thermomicrobiales bacterium</name>
    <dbReference type="NCBI Taxonomy" id="1645740"/>
    <lineage>
        <taxon>Bacteria</taxon>
        <taxon>Pseudomonadati</taxon>
        <taxon>Thermomicrobiota</taxon>
        <taxon>Thermomicrobia</taxon>
        <taxon>Thermomicrobiales</taxon>
        <taxon>environmental samples</taxon>
    </lineage>
</organism>
<dbReference type="PANTHER" id="PTHR34142:SF1">
    <property type="entry name" value="GLYCOSIDE HYDROLASE FAMILY 5 DOMAIN-CONTAINING PROTEIN"/>
    <property type="match status" value="1"/>
</dbReference>
<evidence type="ECO:0000256" key="3">
    <source>
        <dbReference type="RuleBase" id="RU361153"/>
    </source>
</evidence>
<keyword evidence="1 3" id="KW-0378">Hydrolase</keyword>
<dbReference type="EMBL" id="CADCWN010000202">
    <property type="protein sequence ID" value="CAA9576574.1"/>
    <property type="molecule type" value="Genomic_DNA"/>
</dbReference>
<gene>
    <name evidence="5" type="ORF">AVDCRST_MAG18-2619</name>
</gene>
<dbReference type="AlphaFoldDB" id="A0A6J4VGF7"/>
<protein>
    <submittedName>
        <fullName evidence="5">GH5_40</fullName>
    </submittedName>
</protein>
<sequence length="342" mass="36292">MRGTGARNVILLGGVQYANGFSRFRTYAPRDPLNNLAASWHSYNFMHWDNETTWDAQIGIPTAGVPLIAGEIGQDDCKTAFLERTLRWLDAREASYLGWAWNTWARCDGPVLIDDYDGTPSAMGRGLYDHLVQLGPAPLAPRPGETSGGAGEIDPSAPVAAPDPTSALILYDDVVPAPFWVRPVGVNATDPCDGQTRVGGRCSYALSLSSWGALSIGSDGGFATGGYDRLEWSFNTHWQSLANFSIALTAQNSGEAIRAIPLDQATILADLGDGWVRLAVPMADLNPDGGAIGALILRNASGRDLGTIHLDDVRFVPDTDSLGVALTAGAQATAIDRPAAAR</sequence>
<dbReference type="GO" id="GO:0004553">
    <property type="term" value="F:hydrolase activity, hydrolyzing O-glycosyl compounds"/>
    <property type="evidence" value="ECO:0007669"/>
    <property type="project" value="InterPro"/>
</dbReference>
<dbReference type="Pfam" id="PF00150">
    <property type="entry name" value="Cellulase"/>
    <property type="match status" value="1"/>
</dbReference>
<evidence type="ECO:0000259" key="4">
    <source>
        <dbReference type="Pfam" id="PF00150"/>
    </source>
</evidence>
<name>A0A6J4VGF7_9BACT</name>
<keyword evidence="2 3" id="KW-0326">Glycosidase</keyword>
<dbReference type="GO" id="GO:0009251">
    <property type="term" value="P:glucan catabolic process"/>
    <property type="evidence" value="ECO:0007669"/>
    <property type="project" value="TreeGrafter"/>
</dbReference>
<dbReference type="Gene3D" id="3.20.20.80">
    <property type="entry name" value="Glycosidases"/>
    <property type="match status" value="1"/>
</dbReference>
<evidence type="ECO:0000256" key="2">
    <source>
        <dbReference type="ARBA" id="ARBA00023295"/>
    </source>
</evidence>
<dbReference type="InterPro" id="IPR017853">
    <property type="entry name" value="GH"/>
</dbReference>
<comment type="similarity">
    <text evidence="3">Belongs to the glycosyl hydrolase 5 (cellulase A) family.</text>
</comment>
<proteinExistence type="inferred from homology"/>
<dbReference type="SUPFAM" id="SSF51445">
    <property type="entry name" value="(Trans)glycosidases"/>
    <property type="match status" value="1"/>
</dbReference>
<dbReference type="InterPro" id="IPR001547">
    <property type="entry name" value="Glyco_hydro_5"/>
</dbReference>
<evidence type="ECO:0000313" key="5">
    <source>
        <dbReference type="EMBL" id="CAA9576574.1"/>
    </source>
</evidence>
<dbReference type="PANTHER" id="PTHR34142">
    <property type="entry name" value="ENDO-BETA-1,4-GLUCANASE A"/>
    <property type="match status" value="1"/>
</dbReference>
<reference evidence="5" key="1">
    <citation type="submission" date="2020-02" db="EMBL/GenBank/DDBJ databases">
        <authorList>
            <person name="Meier V. D."/>
        </authorList>
    </citation>
    <scope>NUCLEOTIDE SEQUENCE</scope>
    <source>
        <strain evidence="5">AVDCRST_MAG18</strain>
    </source>
</reference>
<evidence type="ECO:0000256" key="1">
    <source>
        <dbReference type="ARBA" id="ARBA00022801"/>
    </source>
</evidence>
<feature type="domain" description="Glycoside hydrolase family 5" evidence="4">
    <location>
        <begin position="2"/>
        <end position="102"/>
    </location>
</feature>